<organism evidence="6 7">
    <name type="scientific">Rhizorhabdus dicambivorans</name>
    <dbReference type="NCBI Taxonomy" id="1850238"/>
    <lineage>
        <taxon>Bacteria</taxon>
        <taxon>Pseudomonadati</taxon>
        <taxon>Pseudomonadota</taxon>
        <taxon>Alphaproteobacteria</taxon>
        <taxon>Sphingomonadales</taxon>
        <taxon>Sphingomonadaceae</taxon>
        <taxon>Rhizorhabdus</taxon>
    </lineage>
</organism>
<dbReference type="AlphaFoldDB" id="A0A2A4FY01"/>
<dbReference type="EMBL" id="NWUF01000007">
    <property type="protein sequence ID" value="PCE42600.1"/>
    <property type="molecule type" value="Genomic_DNA"/>
</dbReference>
<dbReference type="OrthoDB" id="9777740at2"/>
<evidence type="ECO:0000256" key="5">
    <source>
        <dbReference type="ARBA" id="ARBA00023014"/>
    </source>
</evidence>
<gene>
    <name evidence="6" type="ORF">COO09_09305</name>
</gene>
<comment type="caution">
    <text evidence="6">The sequence shown here is derived from an EMBL/GenBank/DDBJ whole genome shotgun (WGS) entry which is preliminary data.</text>
</comment>
<keyword evidence="5" id="KW-0411">Iron-sulfur</keyword>
<proteinExistence type="predicted"/>
<accession>A0A2A4FY01</accession>
<evidence type="ECO:0000256" key="1">
    <source>
        <dbReference type="ARBA" id="ARBA00022485"/>
    </source>
</evidence>
<dbReference type="InterPro" id="IPR039650">
    <property type="entry name" value="HdrA-like"/>
</dbReference>
<dbReference type="RefSeq" id="WP_066960773.1">
    <property type="nucleotide sequence ID" value="NZ_CP023449.1"/>
</dbReference>
<reference evidence="6 7" key="1">
    <citation type="submission" date="2017-09" db="EMBL/GenBank/DDBJ databases">
        <title>The Catabolism of 3,6-Dichlorosalicylic acid is Initiated by the Cytochrome P450 Monooxygenase DsmABC in Rhizorhabdus dicambivorans Ndbn-20.</title>
        <authorList>
            <person name="Na L."/>
        </authorList>
    </citation>
    <scope>NUCLEOTIDE SEQUENCE [LARGE SCALE GENOMIC DNA]</scope>
    <source>
        <strain evidence="6 7">Ndbn-20m</strain>
    </source>
</reference>
<dbReference type="PROSITE" id="PS00837">
    <property type="entry name" value="ALADH_PNT_2"/>
    <property type="match status" value="1"/>
</dbReference>
<keyword evidence="3" id="KW-0560">Oxidoreductase</keyword>
<dbReference type="GO" id="GO:0046872">
    <property type="term" value="F:metal ion binding"/>
    <property type="evidence" value="ECO:0007669"/>
    <property type="project" value="UniProtKB-KW"/>
</dbReference>
<keyword evidence="7" id="KW-1185">Reference proteome</keyword>
<dbReference type="Gene3D" id="3.50.50.60">
    <property type="entry name" value="FAD/NAD(P)-binding domain"/>
    <property type="match status" value="1"/>
</dbReference>
<dbReference type="InterPro" id="IPR036188">
    <property type="entry name" value="FAD/NAD-bd_sf"/>
</dbReference>
<evidence type="ECO:0000256" key="4">
    <source>
        <dbReference type="ARBA" id="ARBA00023004"/>
    </source>
</evidence>
<dbReference type="PRINTS" id="PR00469">
    <property type="entry name" value="PNDRDTASEII"/>
</dbReference>
<evidence type="ECO:0000256" key="3">
    <source>
        <dbReference type="ARBA" id="ARBA00023002"/>
    </source>
</evidence>
<dbReference type="KEGG" id="rdi:CMV14_06775"/>
<dbReference type="Proteomes" id="UP000218934">
    <property type="component" value="Unassembled WGS sequence"/>
</dbReference>
<dbReference type="Pfam" id="PF12831">
    <property type="entry name" value="FAD_oxidored"/>
    <property type="match status" value="1"/>
</dbReference>
<dbReference type="GO" id="GO:0051539">
    <property type="term" value="F:4 iron, 4 sulfur cluster binding"/>
    <property type="evidence" value="ECO:0007669"/>
    <property type="project" value="UniProtKB-KW"/>
</dbReference>
<keyword evidence="1" id="KW-0004">4Fe-4S</keyword>
<sequence length="477" mass="51603">MGTYGYGAEQFKKGTDAKDGKRDRRTIGHVREPERQVPVLFDVDVLVVGGGPAGTAAAISAGRLGARVLLVERYNHLGGLSTGGLVIWIDRMTDWEGNRVISGIGGEMMDRLPADAILGPSAKEWGSREEAAVARWRPRFSAFHDIVTCAPMVDPEALKQLSLDMVREAGVEILFHAWASAPIVGDDGLDGVIFESKQGRFAAKAKVVIDTTGDGDIFAAAGERSASDFEESSVHHCINTSWLFAGTDNERWLAFRASDAYDDFVAAGRAAVGQLEPPASAWRNDVAVFMGPRWAGYDGLDVRDLTEVELRSRDKMVELLAWYREHAPGFENAWIALSAPQIGIRQTRRLVGLAQMTRDDWRSGVVHADEVGISPSLAPKFDSVSVPFRSLLPQKTDRLIVAGRHLSADASSQTFMREIPQCWLTGHAAGAAAALAVDGSIPVAALSVVDIQRVLRDQGAVIRSNSKDRVGSSMIST</sequence>
<dbReference type="PANTHER" id="PTHR43498">
    <property type="entry name" value="FERREDOXIN:COB-COM HETERODISULFIDE REDUCTASE SUBUNIT A"/>
    <property type="match status" value="1"/>
</dbReference>
<dbReference type="SUPFAM" id="SSF51905">
    <property type="entry name" value="FAD/NAD(P)-binding domain"/>
    <property type="match status" value="1"/>
</dbReference>
<dbReference type="PANTHER" id="PTHR43498:SF1">
    <property type="entry name" value="COB--COM HETERODISULFIDE REDUCTASE IRON-SULFUR SUBUNIT A"/>
    <property type="match status" value="1"/>
</dbReference>
<protein>
    <submittedName>
        <fullName evidence="6">FAD-dependent oxidoreductase</fullName>
    </submittedName>
</protein>
<name>A0A2A4FY01_9SPHN</name>
<evidence type="ECO:0000256" key="2">
    <source>
        <dbReference type="ARBA" id="ARBA00022723"/>
    </source>
</evidence>
<evidence type="ECO:0000313" key="6">
    <source>
        <dbReference type="EMBL" id="PCE42600.1"/>
    </source>
</evidence>
<keyword evidence="2" id="KW-0479">Metal-binding</keyword>
<evidence type="ECO:0000313" key="7">
    <source>
        <dbReference type="Proteomes" id="UP000218934"/>
    </source>
</evidence>
<dbReference type="InterPro" id="IPR008143">
    <property type="entry name" value="Ala_DH/PNT_CS2"/>
</dbReference>
<keyword evidence="4" id="KW-0408">Iron</keyword>
<dbReference type="GO" id="GO:0016491">
    <property type="term" value="F:oxidoreductase activity"/>
    <property type="evidence" value="ECO:0007669"/>
    <property type="project" value="UniProtKB-KW"/>
</dbReference>